<gene>
    <name evidence="3" type="ORF">GPM918_LOCUS12919</name>
    <name evidence="4" type="ORF">SRO942_LOCUS12919</name>
</gene>
<dbReference type="OrthoDB" id="194358at2759"/>
<feature type="non-terminal residue" evidence="3">
    <location>
        <position position="1"/>
    </location>
</feature>
<dbReference type="PANTHER" id="PTHR24180">
    <property type="entry name" value="CYCLIN-DEPENDENT KINASE INHIBITOR 2C-RELATED"/>
    <property type="match status" value="1"/>
</dbReference>
<evidence type="ECO:0000313" key="3">
    <source>
        <dbReference type="EMBL" id="CAF0984348.1"/>
    </source>
</evidence>
<dbReference type="InterPro" id="IPR036770">
    <property type="entry name" value="Ankyrin_rpt-contain_sf"/>
</dbReference>
<dbReference type="EMBL" id="CAJNOQ010002890">
    <property type="protein sequence ID" value="CAF0984348.1"/>
    <property type="molecule type" value="Genomic_DNA"/>
</dbReference>
<keyword evidence="2" id="KW-0040">ANK repeat</keyword>
<dbReference type="InterPro" id="IPR002110">
    <property type="entry name" value="Ankyrin_rpt"/>
</dbReference>
<dbReference type="EMBL" id="CAJOBC010002890">
    <property type="protein sequence ID" value="CAF3756668.1"/>
    <property type="molecule type" value="Genomic_DNA"/>
</dbReference>
<dbReference type="SMART" id="SM00248">
    <property type="entry name" value="ANK"/>
    <property type="match status" value="2"/>
</dbReference>
<organism evidence="3 5">
    <name type="scientific">Didymodactylos carnosus</name>
    <dbReference type="NCBI Taxonomy" id="1234261"/>
    <lineage>
        <taxon>Eukaryota</taxon>
        <taxon>Metazoa</taxon>
        <taxon>Spiralia</taxon>
        <taxon>Gnathifera</taxon>
        <taxon>Rotifera</taxon>
        <taxon>Eurotatoria</taxon>
        <taxon>Bdelloidea</taxon>
        <taxon>Philodinida</taxon>
        <taxon>Philodinidae</taxon>
        <taxon>Didymodactylos</taxon>
    </lineage>
</organism>
<dbReference type="Pfam" id="PF12796">
    <property type="entry name" value="Ank_2"/>
    <property type="match status" value="1"/>
</dbReference>
<dbReference type="Proteomes" id="UP000663829">
    <property type="component" value="Unassembled WGS sequence"/>
</dbReference>
<protein>
    <submittedName>
        <fullName evidence="3">Uncharacterized protein</fullName>
    </submittedName>
</protein>
<keyword evidence="5" id="KW-1185">Reference proteome</keyword>
<reference evidence="3" key="1">
    <citation type="submission" date="2021-02" db="EMBL/GenBank/DDBJ databases">
        <authorList>
            <person name="Nowell W R."/>
        </authorList>
    </citation>
    <scope>NUCLEOTIDE SEQUENCE</scope>
</reference>
<accession>A0A814FN81</accession>
<evidence type="ECO:0000313" key="4">
    <source>
        <dbReference type="EMBL" id="CAF3756668.1"/>
    </source>
</evidence>
<dbReference type="PANTHER" id="PTHR24180:SF45">
    <property type="entry name" value="POLY [ADP-RIBOSE] POLYMERASE TANKYRASE"/>
    <property type="match status" value="1"/>
</dbReference>
<sequence length="389" mass="43333">MSVHSRTSARVDFDYPKMSKSTKELLKLVEKRAGEHNSASEAYKLIQQGADIKTQNKDGQYMIQLAVGYEQRSRHAQSYQADNCKRLIQVLQNRASELLSTTAAANGDVNEMRLLVQLGADCYQAERCGQLGLLGYILRQDQYPVALSTVQFFIENDQQTKDSLTKVSSQKQQTLITLARNNKQCEQNIVGYLQQQLDMILNKIPITNPTVNVNEVGDWIRHNGANPEFVDENRNTVLSNAVLTNNLELVKILVAAGCNTAHQNANRLTPLQIAQNTTPRNAQLVAFLSTQGINSKLKDLVVKRKNMLTADEVQELLSNGANMNSLHANNDTLLHLLIANKGTAELVSTFITEFGSDISAMNANGHRPIETCVLYDDKPYSVLQTFLKL</sequence>
<evidence type="ECO:0000256" key="2">
    <source>
        <dbReference type="ARBA" id="ARBA00023043"/>
    </source>
</evidence>
<dbReference type="Gene3D" id="1.25.40.20">
    <property type="entry name" value="Ankyrin repeat-containing domain"/>
    <property type="match status" value="3"/>
</dbReference>
<dbReference type="InterPro" id="IPR051637">
    <property type="entry name" value="Ank_repeat_dom-contain_49"/>
</dbReference>
<dbReference type="AlphaFoldDB" id="A0A814FN81"/>
<evidence type="ECO:0000313" key="5">
    <source>
        <dbReference type="Proteomes" id="UP000663829"/>
    </source>
</evidence>
<name>A0A814FN81_9BILA</name>
<comment type="caution">
    <text evidence="3">The sequence shown here is derived from an EMBL/GenBank/DDBJ whole genome shotgun (WGS) entry which is preliminary data.</text>
</comment>
<dbReference type="Proteomes" id="UP000681722">
    <property type="component" value="Unassembled WGS sequence"/>
</dbReference>
<keyword evidence="1" id="KW-0677">Repeat</keyword>
<evidence type="ECO:0000256" key="1">
    <source>
        <dbReference type="ARBA" id="ARBA00022737"/>
    </source>
</evidence>
<proteinExistence type="predicted"/>
<dbReference type="SUPFAM" id="SSF48403">
    <property type="entry name" value="Ankyrin repeat"/>
    <property type="match status" value="1"/>
</dbReference>